<evidence type="ECO:0000313" key="2">
    <source>
        <dbReference type="EMBL" id="KAH1097282.1"/>
    </source>
</evidence>
<gene>
    <name evidence="2" type="ORF">J1N35_014203</name>
</gene>
<comment type="caution">
    <text evidence="2">The sequence shown here is derived from an EMBL/GenBank/DDBJ whole genome shotgun (WGS) entry which is preliminary data.</text>
</comment>
<dbReference type="EMBL" id="JAIQCV010000005">
    <property type="protein sequence ID" value="KAH1097282.1"/>
    <property type="molecule type" value="Genomic_DNA"/>
</dbReference>
<feature type="region of interest" description="Disordered" evidence="1">
    <location>
        <begin position="23"/>
        <end position="59"/>
    </location>
</feature>
<evidence type="ECO:0000313" key="3">
    <source>
        <dbReference type="Proteomes" id="UP000828251"/>
    </source>
</evidence>
<sequence>MPTFFPVPTTCIPAVGPPLQQVIKDEEAAAPRVRDNSNDHKRPSVEEESPSTRNGSSERLVRHRLRKSLMVFEGETTSPNIPQILESTKVSANPTNCFPL</sequence>
<protein>
    <submittedName>
        <fullName evidence="2">Uncharacterized protein</fullName>
    </submittedName>
</protein>
<keyword evidence="3" id="KW-1185">Reference proteome</keyword>
<reference evidence="2 3" key="1">
    <citation type="journal article" date="2021" name="Plant Biotechnol. J.">
        <title>Multi-omics assisted identification of the key and species-specific regulatory components of drought-tolerant mechanisms in Gossypium stocksii.</title>
        <authorList>
            <person name="Yu D."/>
            <person name="Ke L."/>
            <person name="Zhang D."/>
            <person name="Wu Y."/>
            <person name="Sun Y."/>
            <person name="Mei J."/>
            <person name="Sun J."/>
            <person name="Sun Y."/>
        </authorList>
    </citation>
    <scope>NUCLEOTIDE SEQUENCE [LARGE SCALE GENOMIC DNA]</scope>
    <source>
        <strain evidence="3">cv. E1</strain>
        <tissue evidence="2">Leaf</tissue>
    </source>
</reference>
<dbReference type="Proteomes" id="UP000828251">
    <property type="component" value="Unassembled WGS sequence"/>
</dbReference>
<accession>A0A9D4A9P5</accession>
<organism evidence="2 3">
    <name type="scientific">Gossypium stocksii</name>
    <dbReference type="NCBI Taxonomy" id="47602"/>
    <lineage>
        <taxon>Eukaryota</taxon>
        <taxon>Viridiplantae</taxon>
        <taxon>Streptophyta</taxon>
        <taxon>Embryophyta</taxon>
        <taxon>Tracheophyta</taxon>
        <taxon>Spermatophyta</taxon>
        <taxon>Magnoliopsida</taxon>
        <taxon>eudicotyledons</taxon>
        <taxon>Gunneridae</taxon>
        <taxon>Pentapetalae</taxon>
        <taxon>rosids</taxon>
        <taxon>malvids</taxon>
        <taxon>Malvales</taxon>
        <taxon>Malvaceae</taxon>
        <taxon>Malvoideae</taxon>
        <taxon>Gossypium</taxon>
    </lineage>
</organism>
<feature type="compositionally biased region" description="Basic and acidic residues" evidence="1">
    <location>
        <begin position="23"/>
        <end position="45"/>
    </location>
</feature>
<name>A0A9D4A9P5_9ROSI</name>
<proteinExistence type="predicted"/>
<dbReference type="AlphaFoldDB" id="A0A9D4A9P5"/>
<evidence type="ECO:0000256" key="1">
    <source>
        <dbReference type="SAM" id="MobiDB-lite"/>
    </source>
</evidence>